<dbReference type="AlphaFoldDB" id="A0A4R6SIP1"/>
<sequence>MTRSTAGPSVTDTQWLVRLVNAHNAELPDLTALLNYYEGRQPLSYMHPELLATLDDRVRQVVLNWPRLVVDALEERIDLDGFRLGGQPEADTELSHVWQYNDLDAGYQQAHVTAMVMRRSYAIVGTNPKLGDRKYPLVTIESPLEVHVELDPATRQVVAGIKRWSDTALDGTIQWFTTLYLPDYTVTYAADGGSLVEISRDDHELGEVLVVPIVNRPQLWAPLGTSELNDVIPISDAACKVATDMMVSAEFHAMPRRWALGFDEADFTDDKGNKISPWQTIAGKIWSTIKNKKDDGVEVGQFPEADLRNFHDTLRTLAVQVSTVSGMALHTLGYSSDNPASADGIRAAEARHVKRAERRIKGFETAWERIMRLVLLVRDGSVPDSARWMETVWADPATPTFAQRSDAVVKLYQADKLVPRRMARRTLGFTTAQIEDMEAEDKADVTRAVYDPAGDFGPKPEQSPEDQSGGQQAQRQAVDVAAA</sequence>
<accession>A0A4R6SIP1</accession>
<evidence type="ECO:0000313" key="2">
    <source>
        <dbReference type="EMBL" id="TDQ01256.1"/>
    </source>
</evidence>
<keyword evidence="3" id="KW-1185">Reference proteome</keyword>
<comment type="caution">
    <text evidence="2">The sequence shown here is derived from an EMBL/GenBank/DDBJ whole genome shotgun (WGS) entry which is preliminary data.</text>
</comment>
<evidence type="ECO:0000256" key="1">
    <source>
        <dbReference type="SAM" id="MobiDB-lite"/>
    </source>
</evidence>
<dbReference type="EMBL" id="SNXZ01000002">
    <property type="protein sequence ID" value="TDQ01256.1"/>
    <property type="molecule type" value="Genomic_DNA"/>
</dbReference>
<evidence type="ECO:0000313" key="3">
    <source>
        <dbReference type="Proteomes" id="UP000295444"/>
    </source>
</evidence>
<reference evidence="2 3" key="1">
    <citation type="submission" date="2019-03" db="EMBL/GenBank/DDBJ databases">
        <title>Genomic Encyclopedia of Type Strains, Phase IV (KMG-IV): sequencing the most valuable type-strain genomes for metagenomic binning, comparative biology and taxonomic classification.</title>
        <authorList>
            <person name="Goeker M."/>
        </authorList>
    </citation>
    <scope>NUCLEOTIDE SEQUENCE [LARGE SCALE GENOMIC DNA]</scope>
    <source>
        <strain evidence="2 3">DSM 45361</strain>
    </source>
</reference>
<name>A0A4R6SIP1_LABRH</name>
<dbReference type="Pfam" id="PF05133">
    <property type="entry name" value="SPP1_portal"/>
    <property type="match status" value="1"/>
</dbReference>
<organism evidence="2 3">
    <name type="scientific">Labedaea rhizosphaerae</name>
    <dbReference type="NCBI Taxonomy" id="598644"/>
    <lineage>
        <taxon>Bacteria</taxon>
        <taxon>Bacillati</taxon>
        <taxon>Actinomycetota</taxon>
        <taxon>Actinomycetes</taxon>
        <taxon>Pseudonocardiales</taxon>
        <taxon>Pseudonocardiaceae</taxon>
        <taxon>Labedaea</taxon>
    </lineage>
</organism>
<proteinExistence type="predicted"/>
<dbReference type="Proteomes" id="UP000295444">
    <property type="component" value="Unassembled WGS sequence"/>
</dbReference>
<dbReference type="RefSeq" id="WP_133849855.1">
    <property type="nucleotide sequence ID" value="NZ_SNXZ01000002.1"/>
</dbReference>
<dbReference type="InterPro" id="IPR021145">
    <property type="entry name" value="Portal_protein_SPP1_Gp6-like"/>
</dbReference>
<gene>
    <name evidence="2" type="ORF">EV186_1021124</name>
</gene>
<protein>
    <submittedName>
        <fullName evidence="2">SPP1 Gp6-like portal protein</fullName>
    </submittedName>
</protein>
<feature type="compositionally biased region" description="Low complexity" evidence="1">
    <location>
        <begin position="471"/>
        <end position="483"/>
    </location>
</feature>
<dbReference type="OrthoDB" id="1780383at2"/>
<feature type="region of interest" description="Disordered" evidence="1">
    <location>
        <begin position="440"/>
        <end position="483"/>
    </location>
</feature>